<dbReference type="PRINTS" id="PR00069">
    <property type="entry name" value="ALDKETRDTASE"/>
</dbReference>
<dbReference type="RefSeq" id="WP_203949910.1">
    <property type="nucleotide sequence ID" value="NZ_BOOR01000105.1"/>
</dbReference>
<accession>A0A8J3Y2W3</accession>
<dbReference type="InterPro" id="IPR023210">
    <property type="entry name" value="NADP_OxRdtase_dom"/>
</dbReference>
<dbReference type="Pfam" id="PF00248">
    <property type="entry name" value="Aldo_ket_red"/>
    <property type="match status" value="1"/>
</dbReference>
<dbReference type="AlphaFoldDB" id="A0A8J3Y2W3"/>
<reference evidence="3" key="1">
    <citation type="submission" date="2021-01" db="EMBL/GenBank/DDBJ databases">
        <title>Whole genome shotgun sequence of Planotetraspora thailandica NBRC 104271.</title>
        <authorList>
            <person name="Komaki H."/>
            <person name="Tamura T."/>
        </authorList>
    </citation>
    <scope>NUCLEOTIDE SEQUENCE</scope>
    <source>
        <strain evidence="3">NBRC 104271</strain>
    </source>
</reference>
<protein>
    <submittedName>
        <fullName evidence="3">Aldo/keto reductase</fullName>
    </submittedName>
</protein>
<sequence length="339" mass="36995">MKHRILGGTGFSVSSYALGTMMFGAMGNTDQDESVRMIQTALDAGINLVDTADVYSAGESEVIVGKALKGRRDDVVLATKFGWPWGDDPNRRGGSTRWIHRAVEDSLRRLDTDRIDLYQMHRPDPYTDIDETLGALSDLVRTGKVRAIGGSFFAPEEIAEAQWTAERRGHHRFRTEQPPYSILTRGVENRVLPTAQRYGMGVLTFGPLNSGWLSGSDPTTGYRSSYSAAAAKMFDLSQPGVRAKADAVQKLTALAADAGLPLPQLATAFVRAHPAVTAVLIGPRRPEHLADLLAGADVELSDDLLDRIDDIVPPGTDVNPGDFFIDPTPPITDKRLRRR</sequence>
<evidence type="ECO:0000313" key="3">
    <source>
        <dbReference type="EMBL" id="GII59872.1"/>
    </source>
</evidence>
<organism evidence="3 4">
    <name type="scientific">Planotetraspora thailandica</name>
    <dbReference type="NCBI Taxonomy" id="487172"/>
    <lineage>
        <taxon>Bacteria</taxon>
        <taxon>Bacillati</taxon>
        <taxon>Actinomycetota</taxon>
        <taxon>Actinomycetes</taxon>
        <taxon>Streptosporangiales</taxon>
        <taxon>Streptosporangiaceae</taxon>
        <taxon>Planotetraspora</taxon>
    </lineage>
</organism>
<gene>
    <name evidence="3" type="ORF">Pth03_82610</name>
</gene>
<dbReference type="EMBL" id="BOOR01000105">
    <property type="protein sequence ID" value="GII59872.1"/>
    <property type="molecule type" value="Genomic_DNA"/>
</dbReference>
<dbReference type="SUPFAM" id="SSF51430">
    <property type="entry name" value="NAD(P)-linked oxidoreductase"/>
    <property type="match status" value="1"/>
</dbReference>
<evidence type="ECO:0000313" key="4">
    <source>
        <dbReference type="Proteomes" id="UP000605992"/>
    </source>
</evidence>
<comment type="caution">
    <text evidence="3">The sequence shown here is derived from an EMBL/GenBank/DDBJ whole genome shotgun (WGS) entry which is preliminary data.</text>
</comment>
<dbReference type="GO" id="GO:0005829">
    <property type="term" value="C:cytosol"/>
    <property type="evidence" value="ECO:0007669"/>
    <property type="project" value="UniProtKB-ARBA"/>
</dbReference>
<dbReference type="InterPro" id="IPR020471">
    <property type="entry name" value="AKR"/>
</dbReference>
<dbReference type="GO" id="GO:0016491">
    <property type="term" value="F:oxidoreductase activity"/>
    <property type="evidence" value="ECO:0007669"/>
    <property type="project" value="UniProtKB-KW"/>
</dbReference>
<dbReference type="InterPro" id="IPR036812">
    <property type="entry name" value="NAD(P)_OxRdtase_dom_sf"/>
</dbReference>
<evidence type="ECO:0000259" key="2">
    <source>
        <dbReference type="Pfam" id="PF00248"/>
    </source>
</evidence>
<dbReference type="PANTHER" id="PTHR43364">
    <property type="entry name" value="NADH-SPECIFIC METHYLGLYOXAL REDUCTASE-RELATED"/>
    <property type="match status" value="1"/>
</dbReference>
<dbReference type="Gene3D" id="3.20.20.100">
    <property type="entry name" value="NADP-dependent oxidoreductase domain"/>
    <property type="match status" value="1"/>
</dbReference>
<keyword evidence="4" id="KW-1185">Reference proteome</keyword>
<dbReference type="Proteomes" id="UP000605992">
    <property type="component" value="Unassembled WGS sequence"/>
</dbReference>
<dbReference type="PANTHER" id="PTHR43364:SF4">
    <property type="entry name" value="NAD(P)-LINKED OXIDOREDUCTASE SUPERFAMILY PROTEIN"/>
    <property type="match status" value="1"/>
</dbReference>
<proteinExistence type="predicted"/>
<feature type="domain" description="NADP-dependent oxidoreductase" evidence="2">
    <location>
        <begin position="18"/>
        <end position="311"/>
    </location>
</feature>
<evidence type="ECO:0000256" key="1">
    <source>
        <dbReference type="ARBA" id="ARBA00023002"/>
    </source>
</evidence>
<dbReference type="InterPro" id="IPR050523">
    <property type="entry name" value="AKR_Detox_Biosynth"/>
</dbReference>
<keyword evidence="1" id="KW-0560">Oxidoreductase</keyword>
<name>A0A8J3Y2W3_9ACTN</name>
<dbReference type="FunFam" id="3.20.20.100:FF:000004">
    <property type="entry name" value="Oxidoreductase, aldo/keto reductase"/>
    <property type="match status" value="1"/>
</dbReference>